<evidence type="ECO:0008006" key="9">
    <source>
        <dbReference type="Google" id="ProtNLM"/>
    </source>
</evidence>
<evidence type="ECO:0000313" key="8">
    <source>
        <dbReference type="Proteomes" id="UP000043437"/>
    </source>
</evidence>
<feature type="transmembrane region" description="Helical" evidence="1">
    <location>
        <begin position="7"/>
        <end position="24"/>
    </location>
</feature>
<dbReference type="Proteomes" id="UP000045175">
    <property type="component" value="Unassembled WGS sequence"/>
</dbReference>
<evidence type="ECO:0000313" key="5">
    <source>
        <dbReference type="EMBL" id="CRF52096.1"/>
    </source>
</evidence>
<dbReference type="EMBL" id="CDML01000001">
    <property type="protein sequence ID" value="CRF40314.1"/>
    <property type="molecule type" value="Genomic_DNA"/>
</dbReference>
<dbReference type="InterPro" id="IPR045655">
    <property type="entry name" value="DUF6394"/>
</dbReference>
<dbReference type="EMBL" id="CDMH01000025">
    <property type="protein sequence ID" value="CRF42381.1"/>
    <property type="molecule type" value="Genomic_DNA"/>
</dbReference>
<keyword evidence="6" id="KW-1185">Reference proteome</keyword>
<dbReference type="RefSeq" id="WP_053941027.1">
    <property type="nucleotide sequence ID" value="NZ_BSCV01000014.1"/>
</dbReference>
<keyword evidence="1" id="KW-0472">Membrane</keyword>
<dbReference type="Proteomes" id="UP000043437">
    <property type="component" value="Unassembled WGS sequence"/>
</dbReference>
<feature type="transmembrane region" description="Helical" evidence="1">
    <location>
        <begin position="83"/>
        <end position="103"/>
    </location>
</feature>
<dbReference type="OrthoDB" id="5344050at2"/>
<reference evidence="7 8" key="3">
    <citation type="submission" date="2014-12" db="EMBL/GenBank/DDBJ databases">
        <authorList>
            <person name="Jaenicke S."/>
        </authorList>
    </citation>
    <scope>NUCLEOTIDE SEQUENCE [LARGE SCALE GENOMIC DNA]</scope>
</reference>
<keyword evidence="1" id="KW-0812">Transmembrane</keyword>
<dbReference type="AlphaFoldDB" id="A0A0K2X6K9"/>
<evidence type="ECO:0000313" key="6">
    <source>
        <dbReference type="Proteomes" id="UP000038622"/>
    </source>
</evidence>
<evidence type="ECO:0000313" key="3">
    <source>
        <dbReference type="EMBL" id="CRF42381.1"/>
    </source>
</evidence>
<dbReference type="EMBL" id="CDMN01000049">
    <property type="protein sequence ID" value="CRF44678.1"/>
    <property type="molecule type" value="Genomic_DNA"/>
</dbReference>
<reference evidence="6" key="2">
    <citation type="submission" date="2014-12" db="EMBL/GenBank/DDBJ databases">
        <authorList>
            <person name="Smet A."/>
        </authorList>
    </citation>
    <scope>NUCLEOTIDE SEQUENCE [LARGE SCALE GENOMIC DNA]</scope>
</reference>
<proteinExistence type="predicted"/>
<protein>
    <recommendedName>
        <fullName evidence="9">Integral membrane protein</fullName>
    </recommendedName>
</protein>
<dbReference type="Proteomes" id="UP000038622">
    <property type="component" value="Unassembled WGS sequence"/>
</dbReference>
<evidence type="ECO:0000256" key="1">
    <source>
        <dbReference type="SAM" id="Phobius"/>
    </source>
</evidence>
<feature type="transmembrane region" description="Helical" evidence="1">
    <location>
        <begin position="60"/>
        <end position="77"/>
    </location>
</feature>
<dbReference type="Pfam" id="PF19931">
    <property type="entry name" value="DUF6394"/>
    <property type="match status" value="1"/>
</dbReference>
<organism evidence="2 6">
    <name type="scientific">Helicobacter ailurogastricus</name>
    <dbReference type="NCBI Taxonomy" id="1578720"/>
    <lineage>
        <taxon>Bacteria</taxon>
        <taxon>Pseudomonadati</taxon>
        <taxon>Campylobacterota</taxon>
        <taxon>Epsilonproteobacteria</taxon>
        <taxon>Campylobacterales</taxon>
        <taxon>Helicobacteraceae</taxon>
        <taxon>Helicobacter</taxon>
    </lineage>
</organism>
<evidence type="ECO:0000313" key="2">
    <source>
        <dbReference type="EMBL" id="CRF40314.1"/>
    </source>
</evidence>
<dbReference type="EMBL" id="CDMG01000002">
    <property type="protein sequence ID" value="CRF52096.1"/>
    <property type="molecule type" value="Genomic_DNA"/>
</dbReference>
<dbReference type="STRING" id="1578720.HAL011_00660"/>
<dbReference type="Proteomes" id="UP000041394">
    <property type="component" value="Unassembled WGS sequence"/>
</dbReference>
<gene>
    <name evidence="2" type="ORF">HAL011_00660</name>
    <name evidence="3" type="ORF">HAL013_05550</name>
    <name evidence="5" type="ORF">HAL07_02220</name>
    <name evidence="4" type="ORF">HAL09_12750</name>
</gene>
<dbReference type="GeneID" id="82131256"/>
<keyword evidence="1" id="KW-1133">Transmembrane helix</keyword>
<sequence>MDWGRVVFTIFSLVSTTSIAGFLYEPNVVILFVAMALNLIVTTLKIGVQKQFASELMGGSLVALLHLMPAFVFLQILNNLIFAYTLMIGALISNVFCLVLLVIDSIKNTDVEY</sequence>
<reference evidence="2" key="1">
    <citation type="submission" date="2014-12" db="EMBL/GenBank/DDBJ databases">
        <title>Whole genome sequences of four Staphylococcus schleiferi canine isolates.</title>
        <authorList>
            <person name="Misic A.M."/>
            <person name="Cain C."/>
            <person name="Morris D.O."/>
            <person name="Rankin S."/>
            <person name="Beiting D."/>
        </authorList>
    </citation>
    <scope>NUCLEOTIDE SEQUENCE</scope>
    <source>
        <strain evidence="2">ASB11</strain>
        <strain evidence="3">ASB13</strain>
        <strain evidence="5">ASB7</strain>
        <strain evidence="4">ASB9</strain>
    </source>
</reference>
<accession>A0A0K2X6K9</accession>
<evidence type="ECO:0000313" key="4">
    <source>
        <dbReference type="EMBL" id="CRF44678.1"/>
    </source>
</evidence>
<evidence type="ECO:0000313" key="7">
    <source>
        <dbReference type="Proteomes" id="UP000041394"/>
    </source>
</evidence>
<feature type="transmembrane region" description="Helical" evidence="1">
    <location>
        <begin position="30"/>
        <end position="48"/>
    </location>
</feature>
<name>A0A0K2X6K9_9HELI</name>